<reference evidence="9" key="3">
    <citation type="journal article" date="2018" name="Genome Biol.">
        <title>SKESA: strategic k-mer extension for scrupulous assemblies.</title>
        <authorList>
            <person name="Souvorov A."/>
            <person name="Agarwala R."/>
            <person name="Lipman D.J."/>
        </authorList>
    </citation>
    <scope>NUCLEOTIDE SEQUENCE</scope>
    <source>
        <strain evidence="9">BCW_3452</strain>
    </source>
</reference>
<dbReference type="GeneID" id="93894547"/>
<dbReference type="InterPro" id="IPR001492">
    <property type="entry name" value="Flagellin"/>
</dbReference>
<keyword evidence="6" id="KW-0175">Coiled coil</keyword>
<reference evidence="9" key="4">
    <citation type="submission" date="2019-01" db="EMBL/GenBank/DDBJ databases">
        <authorList>
            <consortium name="NCBI Pathogen Detection Project"/>
        </authorList>
    </citation>
    <scope>NUCLEOTIDE SEQUENCE</scope>
    <source>
        <strain evidence="9">BCW_3452</strain>
    </source>
</reference>
<dbReference type="RefSeq" id="WP_011078331.1">
    <property type="nucleotide sequence ID" value="NZ_AP026552.1"/>
</dbReference>
<dbReference type="Proteomes" id="UP000263418">
    <property type="component" value="Chromosome 1"/>
</dbReference>
<keyword evidence="9" id="KW-0282">Flagellum</keyword>
<keyword evidence="5" id="KW-0975">Bacterial flagellum</keyword>
<keyword evidence="9" id="KW-0969">Cilium</keyword>
<gene>
    <name evidence="9" type="primary">flgL</name>
    <name evidence="10" type="ORF">AL548_020680</name>
    <name evidence="8" type="ORF">FORC53_2208</name>
    <name evidence="9" type="ORF">I7730_24085</name>
</gene>
<feature type="domain" description="Flagellin N-terminal" evidence="7">
    <location>
        <begin position="10"/>
        <end position="141"/>
    </location>
</feature>
<evidence type="ECO:0000313" key="9">
    <source>
        <dbReference type="EMBL" id="HAS8542859.1"/>
    </source>
</evidence>
<dbReference type="NCBIfam" id="TIGR02550">
    <property type="entry name" value="flagell_flgL"/>
    <property type="match status" value="1"/>
</dbReference>
<reference evidence="8 12" key="1">
    <citation type="submission" date="2017-01" db="EMBL/GenBank/DDBJ databases">
        <title>Complete Genome Sequence of Vibrio vulnificus FORC_053.</title>
        <authorList>
            <consortium name="Food-borne Pathogen Omics Research Center"/>
            <person name="Chung H.Y."/>
            <person name="Na E.J."/>
            <person name="Song J.S."/>
            <person name="Kim H."/>
            <person name="Lee J.-H."/>
            <person name="Ryu S."/>
            <person name="Choi S.H."/>
        </authorList>
    </citation>
    <scope>NUCLEOTIDE SEQUENCE [LARGE SCALE GENOMIC DNA]</scope>
    <source>
        <strain evidence="8 12">FORC_053</strain>
    </source>
</reference>
<evidence type="ECO:0000313" key="8">
    <source>
        <dbReference type="EMBL" id="AXX60547.1"/>
    </source>
</evidence>
<feature type="coiled-coil region" evidence="6">
    <location>
        <begin position="61"/>
        <end position="95"/>
    </location>
</feature>
<evidence type="ECO:0000256" key="5">
    <source>
        <dbReference type="ARBA" id="ARBA00023143"/>
    </source>
</evidence>
<evidence type="ECO:0000256" key="3">
    <source>
        <dbReference type="ARBA" id="ARBA00005709"/>
    </source>
</evidence>
<comment type="similarity">
    <text evidence="3">Belongs to the bacterial flagellin family.</text>
</comment>
<evidence type="ECO:0000313" key="10">
    <source>
        <dbReference type="EMBL" id="PNM68483.1"/>
    </source>
</evidence>
<dbReference type="Proteomes" id="UP000054370">
    <property type="component" value="Unassembled WGS sequence"/>
</dbReference>
<dbReference type="AlphaFoldDB" id="A0A1V8MLM6"/>
<proteinExistence type="inferred from homology"/>
<dbReference type="SUPFAM" id="SSF64518">
    <property type="entry name" value="Phase 1 flagellin"/>
    <property type="match status" value="1"/>
</dbReference>
<dbReference type="PANTHER" id="PTHR42792:SF1">
    <property type="entry name" value="FLAGELLAR HOOK-ASSOCIATED PROTEIN 3"/>
    <property type="match status" value="1"/>
</dbReference>
<reference evidence="10 11" key="2">
    <citation type="submission" date="2017-12" db="EMBL/GenBank/DDBJ databases">
        <title>FDA dAtabase for Regulatory Grade micrObial Sequences (FDA-ARGOS): Supporting development and validation of Infectious Disease Dx tests.</title>
        <authorList>
            <person name="Hoffmann M."/>
            <person name="Allard M."/>
            <person name="Evans P."/>
            <person name="Brown E."/>
            <person name="Tallon L.J."/>
            <person name="Sadzewicz L."/>
            <person name="Sengamalay N."/>
            <person name="Ott S."/>
            <person name="Godinez A."/>
            <person name="Nagaraj S."/>
            <person name="Vavikolanu K."/>
            <person name="Aluvathingal J."/>
            <person name="Nadendla S."/>
            <person name="Hobson J."/>
            <person name="Sichtig H."/>
        </authorList>
    </citation>
    <scope>NUCLEOTIDE SEQUENCE [LARGE SCALE GENOMIC DNA]</scope>
    <source>
        <strain evidence="11">ATCC 29307</strain>
        <strain evidence="10">FDAARGOS_118</strain>
    </source>
</reference>
<dbReference type="SMR" id="A0A1V8MLM6"/>
<evidence type="ECO:0000259" key="7">
    <source>
        <dbReference type="Pfam" id="PF00669"/>
    </source>
</evidence>
<dbReference type="PANTHER" id="PTHR42792">
    <property type="entry name" value="FLAGELLIN"/>
    <property type="match status" value="1"/>
</dbReference>
<name>A0A1V8MLM6_VIBVL</name>
<dbReference type="GO" id="GO:0005576">
    <property type="term" value="C:extracellular region"/>
    <property type="evidence" value="ECO:0007669"/>
    <property type="project" value="UniProtKB-SubCell"/>
</dbReference>
<dbReference type="EMBL" id="LOSH02000004">
    <property type="protein sequence ID" value="PNM68483.1"/>
    <property type="molecule type" value="Genomic_DNA"/>
</dbReference>
<keyword evidence="9" id="KW-0966">Cell projection</keyword>
<comment type="subcellular location">
    <subcellularLocation>
        <location evidence="1">Bacterial flagellum</location>
    </subcellularLocation>
    <subcellularLocation>
        <location evidence="2">Secreted</location>
    </subcellularLocation>
</comment>
<sequence length="397" mass="45313">MISRIASFHNYQSVQNDLRRMENKIHHNQAQLASGKKLLSPSDDPLATHYIQNIGQQSEQLKQYLDAIVLVRNRLEQHEVNVANQEQFADEAKRTVMEMINGALSPEDRRAKRREIEELATNFLYLANAQDESGNYTFAGTKPKSQPFFRDYDGTVTYAGDDYQRKMRVSANLEMAMNDPGSKLFMDIPNPFGDYEPEYQLQNASELLLEKAVNEDYFDKATYRVTMVDMSNGRWGYQLEKDGSVVAADEFNPSTGIQYEDLTIQLKGQIQKGDVIELKPRETFSIFDSFKNAEKYSEASVSDANATAKLHQVTEEFHAAFIHLNKARTDIGARLSTLDIQEQQHEDFNLSLAKAKSNFEDLDYSKAIIEFNENSRALQASQLAFGKTKDLTLFNYL</sequence>
<dbReference type="EMBL" id="DACRBY010000058">
    <property type="protein sequence ID" value="HAS8542859.1"/>
    <property type="molecule type" value="Genomic_DNA"/>
</dbReference>
<dbReference type="GO" id="GO:0005198">
    <property type="term" value="F:structural molecule activity"/>
    <property type="evidence" value="ECO:0007669"/>
    <property type="project" value="InterPro"/>
</dbReference>
<dbReference type="InterPro" id="IPR001029">
    <property type="entry name" value="Flagellin_N"/>
</dbReference>
<dbReference type="EMBL" id="CP019290">
    <property type="protein sequence ID" value="AXX60547.1"/>
    <property type="molecule type" value="Genomic_DNA"/>
</dbReference>
<keyword evidence="4" id="KW-0964">Secreted</keyword>
<dbReference type="KEGG" id="vvl:VV93_v1c08980"/>
<evidence type="ECO:0000256" key="6">
    <source>
        <dbReference type="SAM" id="Coils"/>
    </source>
</evidence>
<dbReference type="OMA" id="PHQIWIT"/>
<organism evidence="9">
    <name type="scientific">Vibrio vulnificus</name>
    <dbReference type="NCBI Taxonomy" id="672"/>
    <lineage>
        <taxon>Bacteria</taxon>
        <taxon>Pseudomonadati</taxon>
        <taxon>Pseudomonadota</taxon>
        <taxon>Gammaproteobacteria</taxon>
        <taxon>Vibrionales</taxon>
        <taxon>Vibrionaceae</taxon>
        <taxon>Vibrio</taxon>
    </lineage>
</organism>
<dbReference type="GO" id="GO:0009424">
    <property type="term" value="C:bacterial-type flagellum hook"/>
    <property type="evidence" value="ECO:0007669"/>
    <property type="project" value="InterPro"/>
</dbReference>
<dbReference type="Proteomes" id="UP000863257">
    <property type="component" value="Unassembled WGS sequence"/>
</dbReference>
<evidence type="ECO:0000313" key="11">
    <source>
        <dbReference type="Proteomes" id="UP000054370"/>
    </source>
</evidence>
<keyword evidence="11" id="KW-1185">Reference proteome</keyword>
<dbReference type="Gene3D" id="1.20.1330.10">
    <property type="entry name" value="f41 fragment of flagellin, N-terminal domain"/>
    <property type="match status" value="1"/>
</dbReference>
<dbReference type="InterPro" id="IPR013384">
    <property type="entry name" value="Flagell_FlgL"/>
</dbReference>
<protein>
    <submittedName>
        <fullName evidence="10">Flagellar hook-associated protein 3</fullName>
    </submittedName>
    <submittedName>
        <fullName evidence="9">Flagellar hook-associated protein FlgL</fullName>
    </submittedName>
</protein>
<dbReference type="Pfam" id="PF00669">
    <property type="entry name" value="Flagellin_N"/>
    <property type="match status" value="1"/>
</dbReference>
<evidence type="ECO:0000313" key="12">
    <source>
        <dbReference type="Proteomes" id="UP000263418"/>
    </source>
</evidence>
<evidence type="ECO:0000256" key="4">
    <source>
        <dbReference type="ARBA" id="ARBA00022525"/>
    </source>
</evidence>
<evidence type="ECO:0000256" key="1">
    <source>
        <dbReference type="ARBA" id="ARBA00004365"/>
    </source>
</evidence>
<evidence type="ECO:0000256" key="2">
    <source>
        <dbReference type="ARBA" id="ARBA00004613"/>
    </source>
</evidence>
<dbReference type="GO" id="GO:0071973">
    <property type="term" value="P:bacterial-type flagellum-dependent cell motility"/>
    <property type="evidence" value="ECO:0007669"/>
    <property type="project" value="InterPro"/>
</dbReference>
<accession>A0A1V8MLM6</accession>